<dbReference type="EC" id="2.7.11.1" evidence="2"/>
<dbReference type="PANTHER" id="PTHR48006:SF34">
    <property type="entry name" value="OS08G0203700 PROTEIN"/>
    <property type="match status" value="1"/>
</dbReference>
<comment type="caution">
    <text evidence="18">The sequence shown here is derived from an EMBL/GenBank/DDBJ whole genome shotgun (WGS) entry which is preliminary data.</text>
</comment>
<evidence type="ECO:0000256" key="13">
    <source>
        <dbReference type="ARBA" id="ARBA00023180"/>
    </source>
</evidence>
<evidence type="ECO:0000256" key="12">
    <source>
        <dbReference type="ARBA" id="ARBA00023136"/>
    </source>
</evidence>
<dbReference type="Gene3D" id="2.60.120.430">
    <property type="entry name" value="Galactose-binding lectin"/>
    <property type="match status" value="1"/>
</dbReference>
<dbReference type="Pfam" id="PF00560">
    <property type="entry name" value="LRR_1"/>
    <property type="match status" value="3"/>
</dbReference>
<dbReference type="InterPro" id="IPR000719">
    <property type="entry name" value="Prot_kinase_dom"/>
</dbReference>
<keyword evidence="6 15" id="KW-0812">Transmembrane</keyword>
<evidence type="ECO:0000256" key="15">
    <source>
        <dbReference type="SAM" id="Phobius"/>
    </source>
</evidence>
<evidence type="ECO:0000256" key="4">
    <source>
        <dbReference type="ARBA" id="ARBA00022614"/>
    </source>
</evidence>
<dbReference type="GO" id="GO:0004674">
    <property type="term" value="F:protein serine/threonine kinase activity"/>
    <property type="evidence" value="ECO:0007669"/>
    <property type="project" value="UniProtKB-EC"/>
</dbReference>
<keyword evidence="18" id="KW-0675">Receptor</keyword>
<keyword evidence="3" id="KW-0597">Phosphoprotein</keyword>
<dbReference type="GO" id="GO:0005886">
    <property type="term" value="C:plasma membrane"/>
    <property type="evidence" value="ECO:0007669"/>
    <property type="project" value="TreeGrafter"/>
</dbReference>
<sequence length="997" mass="108894">MKLADYLLLVCCISIFFLINRSQAQATTDPVQARALNSIFQQWGTRAVASWNISGEPCSGAALDSTDIENPDFNPGIKCDCSFNNRTTCHITQLRVYALNVRGVLPDELMNLTSLTFLKLDQNYLTGPLPAFLGNLSALRTLSVGINALSGTIPSDLGRLRNLELLAFGSNNFSGSLPPELGSLVNLRQIYMDSSGVGGDIPTTLAALVNMQIMWASDNPFTGKIPDFIGTWNLTSLRFQGNSFEGPIPSSFTNLTSLTDLRVSDLSNVSSSLDFVKDMKGLTILVLRNNLLSGSIPSDIGEYQVLQRLDLSFNNLSGQIPTSLFNLGSLSYLFLGNNSLSGTIPPQKNSSILNVDLSYNRLSGSLPSWATERNLQLNVIANNLTFSSSDNSVLTSGLNCLQGQFPCNRGTPRYSAFAINCGGPQKTSSDGISFEAEDSTLGPASYNVTDSRRWAVSNVGLFGERSAGGRYVQNTLAQTTGTLDPELFQTARLSPGSLRYFGLGLENGIYNVNLQFAETGFVDESTRTWQSLGRRVFDIYLQGSLRSKDFNIRREAGGINRAVQREFKVQVSENFLEIHLFWAGKGTCCIPEQGYYGPLISAIRVTPDFEPTVSNLPPSRSTKNRTGMIVGITVSIGLLSIICAFIIFYLRRRKSHNNEEEELLGMENRPNTFSYAELKNATGDFNPTNKLGEGGFGPVYKGILSDGKEVAVKKLLVTSHQGKSQFVAEISIISAVQHRNLVKLYGCCIEGENRLLVYEYLKNKSLDQALFGKSAIHLDWPTRYNICLGAARDFGLAKLYDDKKTHISTRVAGTIGYLAPEYAMRGHLTEKADVFGFGVVALEILCGRPNSDSNLDPGRIYLLEWAWSLYETNRGLELVDPTLSSYNEEEAIRMLGIALLCTQASPMMRPPMSRVVAMLTGDTQVSTVTSKPSYLTDWQFSDISTFVSDDGTSGSVTSNAPNSHFDSSSSATTAYGAEVSPTVATQPMLHDVIGEGR</sequence>
<dbReference type="CDD" id="cd12087">
    <property type="entry name" value="TM_EGFR-like"/>
    <property type="match status" value="1"/>
</dbReference>
<dbReference type="SUPFAM" id="SSF56112">
    <property type="entry name" value="Protein kinase-like (PK-like)"/>
    <property type="match status" value="1"/>
</dbReference>
<feature type="region of interest" description="Disordered" evidence="14">
    <location>
        <begin position="951"/>
        <end position="970"/>
    </location>
</feature>
<keyword evidence="12 15" id="KW-0472">Membrane</keyword>
<dbReference type="Gene3D" id="1.10.510.10">
    <property type="entry name" value="Transferase(Phosphotransferase) domain 1"/>
    <property type="match status" value="1"/>
</dbReference>
<dbReference type="FunFam" id="3.80.10.10:FF:000766">
    <property type="entry name" value="Os05g0263100 protein"/>
    <property type="match status" value="1"/>
</dbReference>
<dbReference type="GO" id="GO:0005524">
    <property type="term" value="F:ATP binding"/>
    <property type="evidence" value="ECO:0007669"/>
    <property type="project" value="UniProtKB-KW"/>
</dbReference>
<keyword evidence="18" id="KW-0418">Kinase</keyword>
<feature type="signal peptide" evidence="16">
    <location>
        <begin position="1"/>
        <end position="24"/>
    </location>
</feature>
<feature type="domain" description="Protein kinase" evidence="17">
    <location>
        <begin position="685"/>
        <end position="925"/>
    </location>
</feature>
<keyword evidence="10" id="KW-0067">ATP-binding</keyword>
<dbReference type="Pfam" id="PF11721">
    <property type="entry name" value="Malectin"/>
    <property type="match status" value="1"/>
</dbReference>
<dbReference type="FunFam" id="3.30.200.20:FF:000140">
    <property type="entry name" value="Leucine-rich repeat receptor-like protein kinase"/>
    <property type="match status" value="1"/>
</dbReference>
<evidence type="ECO:0000256" key="10">
    <source>
        <dbReference type="ARBA" id="ARBA00022840"/>
    </source>
</evidence>
<dbReference type="FunFam" id="3.80.10.10:FF:000298">
    <property type="entry name" value="Putative LRR receptor-like serine/threonine-protein kinase"/>
    <property type="match status" value="1"/>
</dbReference>
<dbReference type="InterPro" id="IPR001611">
    <property type="entry name" value="Leu-rich_rpt"/>
</dbReference>
<evidence type="ECO:0000256" key="2">
    <source>
        <dbReference type="ARBA" id="ARBA00012513"/>
    </source>
</evidence>
<dbReference type="PANTHER" id="PTHR48006">
    <property type="entry name" value="LEUCINE-RICH REPEAT-CONTAINING PROTEIN DDB_G0281931-RELATED"/>
    <property type="match status" value="1"/>
</dbReference>
<evidence type="ECO:0000256" key="11">
    <source>
        <dbReference type="ARBA" id="ARBA00022989"/>
    </source>
</evidence>
<dbReference type="Gene3D" id="3.30.200.20">
    <property type="entry name" value="Phosphorylase Kinase, domain 1"/>
    <property type="match status" value="1"/>
</dbReference>
<reference evidence="18 19" key="1">
    <citation type="submission" date="2020-06" db="EMBL/GenBank/DDBJ databases">
        <title>Transcriptomic and genomic resources for Thalictrum thalictroides and T. hernandezii: Facilitating candidate gene discovery in an emerging model plant lineage.</title>
        <authorList>
            <person name="Arias T."/>
            <person name="Riano-Pachon D.M."/>
            <person name="Di Stilio V.S."/>
        </authorList>
    </citation>
    <scope>NUCLEOTIDE SEQUENCE [LARGE SCALE GENOMIC DNA]</scope>
    <source>
        <strain evidence="19">cv. WT478/WT964</strain>
        <tissue evidence="18">Leaves</tissue>
    </source>
</reference>
<dbReference type="Pfam" id="PF00069">
    <property type="entry name" value="Pkinase"/>
    <property type="match status" value="1"/>
</dbReference>
<dbReference type="OrthoDB" id="663146at2759"/>
<keyword evidence="8" id="KW-0677">Repeat</keyword>
<dbReference type="Proteomes" id="UP000554482">
    <property type="component" value="Unassembled WGS sequence"/>
</dbReference>
<evidence type="ECO:0000256" key="7">
    <source>
        <dbReference type="ARBA" id="ARBA00022729"/>
    </source>
</evidence>
<gene>
    <name evidence="18" type="ORF">FRX31_002742</name>
</gene>
<evidence type="ECO:0000256" key="16">
    <source>
        <dbReference type="SAM" id="SignalP"/>
    </source>
</evidence>
<dbReference type="InterPro" id="IPR011009">
    <property type="entry name" value="Kinase-like_dom_sf"/>
</dbReference>
<comment type="subcellular location">
    <subcellularLocation>
        <location evidence="1">Membrane</location>
    </subcellularLocation>
</comment>
<evidence type="ECO:0000256" key="6">
    <source>
        <dbReference type="ARBA" id="ARBA00022692"/>
    </source>
</evidence>
<evidence type="ECO:0000256" key="9">
    <source>
        <dbReference type="ARBA" id="ARBA00022741"/>
    </source>
</evidence>
<feature type="chain" id="PRO_5029596715" description="non-specific serine/threonine protein kinase" evidence="16">
    <location>
        <begin position="25"/>
        <end position="997"/>
    </location>
</feature>
<keyword evidence="19" id="KW-1185">Reference proteome</keyword>
<evidence type="ECO:0000313" key="18">
    <source>
        <dbReference type="EMBL" id="KAF5207672.1"/>
    </source>
</evidence>
<dbReference type="SUPFAM" id="SSF52058">
    <property type="entry name" value="L domain-like"/>
    <property type="match status" value="1"/>
</dbReference>
<dbReference type="InterPro" id="IPR021720">
    <property type="entry name" value="Malectin_dom"/>
</dbReference>
<evidence type="ECO:0000313" key="19">
    <source>
        <dbReference type="Proteomes" id="UP000554482"/>
    </source>
</evidence>
<evidence type="ECO:0000259" key="17">
    <source>
        <dbReference type="PROSITE" id="PS50011"/>
    </source>
</evidence>
<dbReference type="InterPro" id="IPR001245">
    <property type="entry name" value="Ser-Thr/Tyr_kinase_cat_dom"/>
</dbReference>
<keyword evidence="5" id="KW-0808">Transferase</keyword>
<protein>
    <recommendedName>
        <fullName evidence="2">non-specific serine/threonine protein kinase</fullName>
        <ecNumber evidence="2">2.7.11.1</ecNumber>
    </recommendedName>
</protein>
<evidence type="ECO:0000256" key="8">
    <source>
        <dbReference type="ARBA" id="ARBA00022737"/>
    </source>
</evidence>
<dbReference type="Pfam" id="PF07714">
    <property type="entry name" value="PK_Tyr_Ser-Thr"/>
    <property type="match status" value="1"/>
</dbReference>
<keyword evidence="9" id="KW-0547">Nucleotide-binding</keyword>
<feature type="transmembrane region" description="Helical" evidence="15">
    <location>
        <begin position="628"/>
        <end position="650"/>
    </location>
</feature>
<dbReference type="InterPro" id="IPR032675">
    <property type="entry name" value="LRR_dom_sf"/>
</dbReference>
<dbReference type="FunFam" id="2.60.120.430:FF:000002">
    <property type="entry name" value="Leucine-rich repeat receptor-like protein kinase"/>
    <property type="match status" value="1"/>
</dbReference>
<evidence type="ECO:0000256" key="3">
    <source>
        <dbReference type="ARBA" id="ARBA00022553"/>
    </source>
</evidence>
<name>A0A7J6XGG2_THATH</name>
<evidence type="ECO:0000256" key="5">
    <source>
        <dbReference type="ARBA" id="ARBA00022679"/>
    </source>
</evidence>
<organism evidence="18 19">
    <name type="scientific">Thalictrum thalictroides</name>
    <name type="common">Rue-anemone</name>
    <name type="synonym">Anemone thalictroides</name>
    <dbReference type="NCBI Taxonomy" id="46969"/>
    <lineage>
        <taxon>Eukaryota</taxon>
        <taxon>Viridiplantae</taxon>
        <taxon>Streptophyta</taxon>
        <taxon>Embryophyta</taxon>
        <taxon>Tracheophyta</taxon>
        <taxon>Spermatophyta</taxon>
        <taxon>Magnoliopsida</taxon>
        <taxon>Ranunculales</taxon>
        <taxon>Ranunculaceae</taxon>
        <taxon>Thalictroideae</taxon>
        <taxon>Thalictrum</taxon>
    </lineage>
</organism>
<dbReference type="EMBL" id="JABWDY010001120">
    <property type="protein sequence ID" value="KAF5207672.1"/>
    <property type="molecule type" value="Genomic_DNA"/>
</dbReference>
<keyword evidence="7 16" id="KW-0732">Signal</keyword>
<dbReference type="Gene3D" id="3.80.10.10">
    <property type="entry name" value="Ribonuclease Inhibitor"/>
    <property type="match status" value="2"/>
</dbReference>
<accession>A0A7J6XGG2</accession>
<keyword evidence="4" id="KW-0433">Leucine-rich repeat</keyword>
<dbReference type="PROSITE" id="PS50011">
    <property type="entry name" value="PROTEIN_KINASE_DOM"/>
    <property type="match status" value="1"/>
</dbReference>
<evidence type="ECO:0000256" key="14">
    <source>
        <dbReference type="SAM" id="MobiDB-lite"/>
    </source>
</evidence>
<keyword evidence="13" id="KW-0325">Glycoprotein</keyword>
<dbReference type="InterPro" id="IPR051824">
    <property type="entry name" value="LRR_Rcpt-Like_S/T_Kinase"/>
</dbReference>
<proteinExistence type="predicted"/>
<dbReference type="AlphaFoldDB" id="A0A7J6XGG2"/>
<keyword evidence="11 15" id="KW-1133">Transmembrane helix</keyword>
<evidence type="ECO:0000256" key="1">
    <source>
        <dbReference type="ARBA" id="ARBA00004370"/>
    </source>
</evidence>